<dbReference type="EMBL" id="LT629750">
    <property type="protein sequence ID" value="SDS80880.1"/>
    <property type="molecule type" value="Genomic_DNA"/>
</dbReference>
<evidence type="ECO:0000256" key="1">
    <source>
        <dbReference type="SAM" id="SignalP"/>
    </source>
</evidence>
<organism evidence="2 3">
    <name type="scientific">Bradyrhizobium canariense</name>
    <dbReference type="NCBI Taxonomy" id="255045"/>
    <lineage>
        <taxon>Bacteria</taxon>
        <taxon>Pseudomonadati</taxon>
        <taxon>Pseudomonadota</taxon>
        <taxon>Alphaproteobacteria</taxon>
        <taxon>Hyphomicrobiales</taxon>
        <taxon>Nitrobacteraceae</taxon>
        <taxon>Bradyrhizobium</taxon>
    </lineage>
</organism>
<reference evidence="3" key="1">
    <citation type="submission" date="2016-10" db="EMBL/GenBank/DDBJ databases">
        <authorList>
            <person name="Varghese N."/>
            <person name="Submissions S."/>
        </authorList>
    </citation>
    <scope>NUCLEOTIDE SEQUENCE [LARGE SCALE GENOMIC DNA]</scope>
    <source>
        <strain evidence="3">GAS369</strain>
    </source>
</reference>
<feature type="chain" id="PRO_5009263074" evidence="1">
    <location>
        <begin position="23"/>
        <end position="325"/>
    </location>
</feature>
<evidence type="ECO:0000313" key="3">
    <source>
        <dbReference type="Proteomes" id="UP000243904"/>
    </source>
</evidence>
<keyword evidence="3" id="KW-1185">Reference proteome</keyword>
<dbReference type="InterPro" id="IPR025737">
    <property type="entry name" value="FApF"/>
</dbReference>
<dbReference type="RefSeq" id="WP_167558751.1">
    <property type="nucleotide sequence ID" value="NZ_LT629750.1"/>
</dbReference>
<protein>
    <submittedName>
        <fullName evidence="2">Uncharacterized conserved protein</fullName>
    </submittedName>
</protein>
<proteinExistence type="predicted"/>
<sequence length="325" mass="34557">MTLKRVLVAAAGLSMCWSAANAYEFSPYQQQSGILIGASAGVPPEGIYMFNQFFTYQAKLVGPVTNAIGNNTGVQAAVDVQGFLFVPGWTFLGATYDAVLATPFTMQSLGSPVNTQAAGMHNTYIAPIELSWKLADTGFRIKTGFGMFVPDGTVTGPGGTGNVGAPYWTLQPEVIVSYLKDGWNLSAAVYAEFNTANSITGYTTGDILHADFTATKTIGKWTFGPVTYYTGQVSNDKSSAYYGNLIQNANRYDLWAVGGLVGYNFGAAFFSVWATQEVSARASGASFGGVDVSGVSKGFTALATLSYRLWAPDETPAPKNPLFHK</sequence>
<dbReference type="AlphaFoldDB" id="A0A1H1V8C1"/>
<name>A0A1H1V8C1_9BRAD</name>
<keyword evidence="1" id="KW-0732">Signal</keyword>
<gene>
    <name evidence="2" type="ORF">SAMN05444158_3290</name>
</gene>
<evidence type="ECO:0000313" key="2">
    <source>
        <dbReference type="EMBL" id="SDS80880.1"/>
    </source>
</evidence>
<feature type="signal peptide" evidence="1">
    <location>
        <begin position="1"/>
        <end position="22"/>
    </location>
</feature>
<accession>A0A1H1V8C1</accession>
<dbReference type="Pfam" id="PF13557">
    <property type="entry name" value="Phenol_MetA_deg"/>
    <property type="match status" value="1"/>
</dbReference>
<dbReference type="Proteomes" id="UP000243904">
    <property type="component" value="Chromosome I"/>
</dbReference>